<protein>
    <submittedName>
        <fullName evidence="1">Uncharacterized protein</fullName>
    </submittedName>
</protein>
<name>A0A0B6YCD7_9EUPU</name>
<feature type="non-terminal residue" evidence="1">
    <location>
        <position position="94"/>
    </location>
</feature>
<organism evidence="1">
    <name type="scientific">Arion vulgaris</name>
    <dbReference type="NCBI Taxonomy" id="1028688"/>
    <lineage>
        <taxon>Eukaryota</taxon>
        <taxon>Metazoa</taxon>
        <taxon>Spiralia</taxon>
        <taxon>Lophotrochozoa</taxon>
        <taxon>Mollusca</taxon>
        <taxon>Gastropoda</taxon>
        <taxon>Heterobranchia</taxon>
        <taxon>Euthyneura</taxon>
        <taxon>Panpulmonata</taxon>
        <taxon>Eupulmonata</taxon>
        <taxon>Stylommatophora</taxon>
        <taxon>Helicina</taxon>
        <taxon>Arionoidea</taxon>
        <taxon>Arionidae</taxon>
        <taxon>Arion</taxon>
    </lineage>
</organism>
<gene>
    <name evidence="1" type="primary">ORF21270</name>
</gene>
<sequence>VTKVYIYSDSTNHIVAKSEREEYEVYRLLSLMSKTLKAYLKSKVNMSELLHLRNKTYKQQEIYSLDFLALLHRSSIHNSHGKSEITNETDLTTT</sequence>
<reference evidence="1" key="1">
    <citation type="submission" date="2014-12" db="EMBL/GenBank/DDBJ databases">
        <title>Insight into the proteome of Arion vulgaris.</title>
        <authorList>
            <person name="Aradska J."/>
            <person name="Bulat T."/>
            <person name="Smidak R."/>
            <person name="Sarate P."/>
            <person name="Gangsoo J."/>
            <person name="Sialana F."/>
            <person name="Bilban M."/>
            <person name="Lubec G."/>
        </authorList>
    </citation>
    <scope>NUCLEOTIDE SEQUENCE</scope>
    <source>
        <tissue evidence="1">Skin</tissue>
    </source>
</reference>
<accession>A0A0B6YCD7</accession>
<feature type="non-terminal residue" evidence="1">
    <location>
        <position position="1"/>
    </location>
</feature>
<dbReference type="AlphaFoldDB" id="A0A0B6YCD7"/>
<dbReference type="EMBL" id="HACG01006938">
    <property type="protein sequence ID" value="CEK53803.1"/>
    <property type="molecule type" value="Transcribed_RNA"/>
</dbReference>
<proteinExistence type="predicted"/>
<evidence type="ECO:0000313" key="1">
    <source>
        <dbReference type="EMBL" id="CEK53803.1"/>
    </source>
</evidence>